<feature type="region of interest" description="Disordered" evidence="1">
    <location>
        <begin position="1402"/>
        <end position="1427"/>
    </location>
</feature>
<dbReference type="GO" id="GO:0003676">
    <property type="term" value="F:nucleic acid binding"/>
    <property type="evidence" value="ECO:0007669"/>
    <property type="project" value="InterPro"/>
</dbReference>
<dbReference type="SUPFAM" id="SSF57756">
    <property type="entry name" value="Retrovirus zinc finger-like domains"/>
    <property type="match status" value="1"/>
</dbReference>
<sequence length="1566" mass="176669">MPENEILLEQDALRQQTLNKPSLIEPLISRLEKTNITRTTRAMSIDEALPFFRNIQLLESQTRETFTLFSEHLGQTGKLVTLGARKLEKVGDSIKSTASQINDGFRAVKDQIDALKSDVTNLRNAVPGRGNVNREQHEVDGNGNVETSVGNTVENLPVRTIAMLHPPSRESPKLQIFNGDGTVALSTWLRKLNDALEDAKITNDTEKIAKLKFHLDGIPRDLVDQVPDGSKGNFNAVIEFLKKNLESSRSQSLAKQVLRNVIQGPNESVNAFAIRLSPYVRSAYIGESEITIMKQLMEEFRNRLRDPLPLLMAGQQYNDFQEARSVAETIEAELKNRQQVSGACLPFGVAAIIQEPPYEAQEYGDPQVNAFQQKFKPRGGINQRFGNPRGRGNLSNQGGYQNYNSPSQYQNQGGQQNSKSYNQQYPPQNSQNQKTPHCLYCGELGHYMKFCNDRKNDPVFAQSKILTIAPTTPSQVVSEHNPNKIFSSSHQSSELVRAKSEIALLRAENLRLSNQMTSDFVGYNQSTIAAIQVKNFSTEMETIYGTNDSDEEKDPSVVKTPENVECADPAPAKENVPIDENSIKDINVEESLYEEEITLNPVGLNKNVTNKRNHFKIFATRLPLYLFLFFATCTLIPFSESMSLPTHPMLCNKPEQVMYWRIPEPIGCEFREHDLRKHTIDLILAIYKLNEIEYSSKAYACQIIEYSVSYWRGPFGGKHSTPVSSKSVTVSKKDCERMRREKICDFGTLDPHGLVYMTKNRKPIEWPLPILSKFWGDGYTETWTECFLKQTSVAAHYGDKDIFVPLGDAPGAVYSDRFANLNDGTAVIWEPKSEQKCRYILEKKYPGQAHEDSWIAKSKILALTFAKSERLIDQECGLDLTVSDQLFAVPTEIWREGQKAVHESIKRHDWENILQNPNQNQHKRDVAIRDEFEPDRNNGIVFSPQLAAELQALSLEMTKSAVHMFKQTLIAVCENQLLLQKEIVSNIAAESPLATQILMNNTLVSARLVRRDILEMWTCLELKAQDYTFVKASSVPNSKPDTCFDFPPLIIRWNHTSHAIIHGFRDPITGSIAATSKIIPCEIGRKSLVYNDGKWVFFDQITGEYSDAPQPKNDVYTLKNILDTKVKNIDPVIFYNLVMYNASDFFKPTHAKDLIRTHEFNHFMHLDENGVFTHSPKKDNPTDDMMSILSNRVSAILWNIWCGWISVVCIYSTLQLFGSLIMCCAPQTNFANQIWSFQRRRPRVRKCMRRRRRSSNGYYGFEMSKFRKTLSSFRKKLHKNTALSDEPPKYTISERKNALASGGKTADLTGNRLRNRIRNSYRKRRRALFQGNSISRIESSPSPTLSELEFAQNLRANPPDPNSFEDGAYLPHPTIEFLTREIPIHNDVSGSRMSTTTVSNYTSDLSTQNVSPTLAASRNSRTLEDSQNPNWPPVVRINAVNTISSAYTAVAVTLLNNMAFMSLIDTGAAICVASSDLITLIRAEVTYGRSAAVGVGGEPLSIIGRAIVNLTIGNVTRAITIHFTDDEYFSSQQGYNVIIGCDALRLFPPLVMDLARGVITINGQRI</sequence>
<dbReference type="GO" id="GO:0008270">
    <property type="term" value="F:zinc ion binding"/>
    <property type="evidence" value="ECO:0007669"/>
    <property type="project" value="InterPro"/>
</dbReference>
<keyword evidence="2" id="KW-1185">Reference proteome</keyword>
<dbReference type="PANTHER" id="PTHR31524:SF2">
    <property type="entry name" value="PROTEIN CBG10426"/>
    <property type="match status" value="1"/>
</dbReference>
<feature type="region of interest" description="Disordered" evidence="1">
    <location>
        <begin position="376"/>
        <end position="433"/>
    </location>
</feature>
<organism evidence="2 3">
    <name type="scientific">Acrobeloides nanus</name>
    <dbReference type="NCBI Taxonomy" id="290746"/>
    <lineage>
        <taxon>Eukaryota</taxon>
        <taxon>Metazoa</taxon>
        <taxon>Ecdysozoa</taxon>
        <taxon>Nematoda</taxon>
        <taxon>Chromadorea</taxon>
        <taxon>Rhabditida</taxon>
        <taxon>Tylenchina</taxon>
        <taxon>Cephalobomorpha</taxon>
        <taxon>Cephaloboidea</taxon>
        <taxon>Cephalobidae</taxon>
        <taxon>Acrobeloides</taxon>
    </lineage>
</organism>
<dbReference type="SUPFAM" id="SSF50630">
    <property type="entry name" value="Acid proteases"/>
    <property type="match status" value="1"/>
</dbReference>
<dbReference type="WBParaSite" id="ACRNAN_scaffold5549.g21879.t1">
    <property type="protein sequence ID" value="ACRNAN_scaffold5549.g21879.t1"/>
    <property type="gene ID" value="ACRNAN_scaffold5549.g21879"/>
</dbReference>
<dbReference type="InterPro" id="IPR021109">
    <property type="entry name" value="Peptidase_aspartic_dom_sf"/>
</dbReference>
<evidence type="ECO:0000313" key="2">
    <source>
        <dbReference type="Proteomes" id="UP000887540"/>
    </source>
</evidence>
<dbReference type="PANTHER" id="PTHR31524">
    <property type="match status" value="1"/>
</dbReference>
<dbReference type="Gene3D" id="2.40.70.10">
    <property type="entry name" value="Acid Proteases"/>
    <property type="match status" value="1"/>
</dbReference>
<evidence type="ECO:0000256" key="1">
    <source>
        <dbReference type="SAM" id="MobiDB-lite"/>
    </source>
</evidence>
<proteinExistence type="predicted"/>
<name>A0A914E3Z4_9BILA</name>
<feature type="compositionally biased region" description="Low complexity" evidence="1">
    <location>
        <begin position="400"/>
        <end position="433"/>
    </location>
</feature>
<dbReference type="Proteomes" id="UP000887540">
    <property type="component" value="Unplaced"/>
</dbReference>
<reference evidence="3" key="1">
    <citation type="submission" date="2022-11" db="UniProtKB">
        <authorList>
            <consortium name="WormBaseParasite"/>
        </authorList>
    </citation>
    <scope>IDENTIFICATION</scope>
</reference>
<protein>
    <submittedName>
        <fullName evidence="3">CCHC-type domain-containing protein</fullName>
    </submittedName>
</protein>
<dbReference type="CDD" id="cd00303">
    <property type="entry name" value="retropepsin_like"/>
    <property type="match status" value="1"/>
</dbReference>
<accession>A0A914E3Z4</accession>
<evidence type="ECO:0000313" key="3">
    <source>
        <dbReference type="WBParaSite" id="ACRNAN_scaffold5549.g21879.t1"/>
    </source>
</evidence>
<dbReference type="InterPro" id="IPR036875">
    <property type="entry name" value="Znf_CCHC_sf"/>
</dbReference>